<evidence type="ECO:0000313" key="2">
    <source>
        <dbReference type="Proteomes" id="UP000318571"/>
    </source>
</evidence>
<name>A0A553N875_TIGCA</name>
<comment type="caution">
    <text evidence="1">The sequence shown here is derived from an EMBL/GenBank/DDBJ whole genome shotgun (WGS) entry which is preliminary data.</text>
</comment>
<dbReference type="AlphaFoldDB" id="A0A553N875"/>
<dbReference type="EMBL" id="VCGU01000459">
    <property type="protein sequence ID" value="TRY61645.1"/>
    <property type="molecule type" value="Genomic_DNA"/>
</dbReference>
<protein>
    <submittedName>
        <fullName evidence="1">Uncharacterized protein</fullName>
    </submittedName>
</protein>
<feature type="non-terminal residue" evidence="1">
    <location>
        <position position="202"/>
    </location>
</feature>
<accession>A0A553N875</accession>
<organism evidence="1 2">
    <name type="scientific">Tigriopus californicus</name>
    <name type="common">Marine copepod</name>
    <dbReference type="NCBI Taxonomy" id="6832"/>
    <lineage>
        <taxon>Eukaryota</taxon>
        <taxon>Metazoa</taxon>
        <taxon>Ecdysozoa</taxon>
        <taxon>Arthropoda</taxon>
        <taxon>Crustacea</taxon>
        <taxon>Multicrustacea</taxon>
        <taxon>Hexanauplia</taxon>
        <taxon>Copepoda</taxon>
        <taxon>Harpacticoida</taxon>
        <taxon>Harpacticidae</taxon>
        <taxon>Tigriopus</taxon>
    </lineage>
</organism>
<sequence>MDKCGPNLKSNMDPSKEVVPFHCTHCKKTFVSLSTRRTHVSQNKCSAVPVCTEMHDHKLLREAFDTMAEAIQWYQAQELDRHFRVRDSRHDAYQYKVITVRQIEMCHCEATEPRERCFQARHRFIMEGCLTHSHPMDPDNFRLSQVTQERILGLIQSGHEVNEIVDLCNADQSQSQSKRVTLAHVYRLKRAMDRAPSKASTS</sequence>
<reference evidence="1 2" key="1">
    <citation type="journal article" date="2018" name="Nat. Ecol. Evol.">
        <title>Genomic signatures of mitonuclear coevolution across populations of Tigriopus californicus.</title>
        <authorList>
            <person name="Barreto F.S."/>
            <person name="Watson E.T."/>
            <person name="Lima T.G."/>
            <person name="Willett C.S."/>
            <person name="Edmands S."/>
            <person name="Li W."/>
            <person name="Burton R.S."/>
        </authorList>
    </citation>
    <scope>NUCLEOTIDE SEQUENCE [LARGE SCALE GENOMIC DNA]</scope>
    <source>
        <strain evidence="1 2">San Diego</strain>
    </source>
</reference>
<evidence type="ECO:0000313" key="1">
    <source>
        <dbReference type="EMBL" id="TRY61645.1"/>
    </source>
</evidence>
<keyword evidence="2" id="KW-1185">Reference proteome</keyword>
<proteinExistence type="predicted"/>
<dbReference type="Proteomes" id="UP000318571">
    <property type="component" value="Chromosome 8"/>
</dbReference>
<gene>
    <name evidence="1" type="ORF">TCAL_10080</name>
</gene>